<feature type="region of interest" description="Disordered" evidence="21">
    <location>
        <begin position="69"/>
        <end position="90"/>
    </location>
</feature>
<evidence type="ECO:0000313" key="27">
    <source>
        <dbReference type="Proteomes" id="UP000694416"/>
    </source>
</evidence>
<dbReference type="PROSITE" id="PS00010">
    <property type="entry name" value="ASX_HYDROXYL"/>
    <property type="match status" value="1"/>
</dbReference>
<dbReference type="CDD" id="cd00041">
    <property type="entry name" value="CUB"/>
    <property type="match status" value="2"/>
</dbReference>
<keyword evidence="1" id="KW-0245">EGF-like domain</keyword>
<dbReference type="PROSITE" id="PS00135">
    <property type="entry name" value="TRYPSIN_SER"/>
    <property type="match status" value="1"/>
</dbReference>
<dbReference type="Pfam" id="PF14670">
    <property type="entry name" value="FXa_inhibition"/>
    <property type="match status" value="1"/>
</dbReference>
<dbReference type="Gene3D" id="2.60.120.290">
    <property type="entry name" value="Spermadhesin, CUB domain"/>
    <property type="match status" value="2"/>
</dbReference>
<dbReference type="InterPro" id="IPR035914">
    <property type="entry name" value="Sperma_CUB_dom_sf"/>
</dbReference>
<feature type="disulfide bond" evidence="16">
    <location>
        <begin position="231"/>
        <end position="243"/>
    </location>
</feature>
<dbReference type="FunFam" id="2.60.120.290:FF:000034">
    <property type="entry name" value="complement C1s subcomponent"/>
    <property type="match status" value="1"/>
</dbReference>
<dbReference type="SUPFAM" id="SSF50494">
    <property type="entry name" value="Trypsin-like serine proteases"/>
    <property type="match status" value="1"/>
</dbReference>
<keyword evidence="10" id="KW-0391">Immunity</keyword>
<evidence type="ECO:0000256" key="16">
    <source>
        <dbReference type="PIRSR" id="PIRSR001155-2"/>
    </source>
</evidence>
<dbReference type="GO" id="GO:0005615">
    <property type="term" value="C:extracellular space"/>
    <property type="evidence" value="ECO:0007669"/>
    <property type="project" value="TreeGrafter"/>
</dbReference>
<feature type="binding site" evidence="18">
    <location>
        <position position="245"/>
    </location>
    <ligand>
        <name>Ca(2+)</name>
        <dbReference type="ChEBI" id="CHEBI:29108"/>
        <label>2</label>
    </ligand>
</feature>
<keyword evidence="3 20" id="KW-0768">Sushi</keyword>
<feature type="disulfide bond" evidence="16">
    <location>
        <begin position="455"/>
        <end position="499"/>
    </location>
</feature>
<protein>
    <submittedName>
        <fullName evidence="25">Complement C1s subcomponent-like</fullName>
    </submittedName>
</protein>
<organism evidence="25 27">
    <name type="scientific">Piliocolobus tephrosceles</name>
    <name type="common">Ugandan red Colobus</name>
    <dbReference type="NCBI Taxonomy" id="591936"/>
    <lineage>
        <taxon>Eukaryota</taxon>
        <taxon>Metazoa</taxon>
        <taxon>Chordata</taxon>
        <taxon>Craniata</taxon>
        <taxon>Vertebrata</taxon>
        <taxon>Euteleostomi</taxon>
        <taxon>Mammalia</taxon>
        <taxon>Eutheria</taxon>
        <taxon>Euarchontoglires</taxon>
        <taxon>Primates</taxon>
        <taxon>Haplorrhini</taxon>
        <taxon>Catarrhini</taxon>
        <taxon>Cercopithecidae</taxon>
        <taxon>Colobinae</taxon>
        <taxon>Piliocolobus</taxon>
    </lineage>
</organism>
<dbReference type="InterPro" id="IPR043504">
    <property type="entry name" value="Peptidase_S1_PA_chymotrypsin"/>
</dbReference>
<evidence type="ECO:0000256" key="20">
    <source>
        <dbReference type="PROSITE-ProRule" id="PRU00302"/>
    </source>
</evidence>
<keyword evidence="2" id="KW-0399">Innate immunity</keyword>
<evidence type="ECO:0000256" key="19">
    <source>
        <dbReference type="PROSITE-ProRule" id="PRU00059"/>
    </source>
</evidence>
<feature type="domain" description="CUB" evidence="22">
    <location>
        <begin position="99"/>
        <end position="226"/>
    </location>
</feature>
<dbReference type="PANTHER" id="PTHR24255">
    <property type="entry name" value="COMPLEMENT COMPONENT 1, S SUBCOMPONENT-RELATED"/>
    <property type="match status" value="1"/>
</dbReference>
<dbReference type="InterPro" id="IPR000436">
    <property type="entry name" value="Sushi_SCR_CCP_dom"/>
</dbReference>
<evidence type="ECO:0000256" key="12">
    <source>
        <dbReference type="ARBA" id="ARBA00023157"/>
    </source>
</evidence>
<evidence type="ECO:0000256" key="4">
    <source>
        <dbReference type="ARBA" id="ARBA00022670"/>
    </source>
</evidence>
<evidence type="ECO:0000256" key="17">
    <source>
        <dbReference type="PIRSR" id="PIRSR001155-3"/>
    </source>
</evidence>
<dbReference type="Pfam" id="PF00431">
    <property type="entry name" value="CUB"/>
    <property type="match status" value="2"/>
</dbReference>
<gene>
    <name evidence="25" type="primary">LOC113222930</name>
    <name evidence="26" type="synonym">LOC113222931</name>
</gene>
<dbReference type="FunFam" id="2.10.70.10:FF:000016">
    <property type="entry name" value="Mannan-binding lectin serine protease 1"/>
    <property type="match status" value="1"/>
</dbReference>
<dbReference type="InterPro" id="IPR009003">
    <property type="entry name" value="Peptidase_S1_PA"/>
</dbReference>
<dbReference type="SMART" id="SM00032">
    <property type="entry name" value="CCP"/>
    <property type="match status" value="2"/>
</dbReference>
<evidence type="ECO:0000256" key="18">
    <source>
        <dbReference type="PIRSR" id="PIRSR001155-4"/>
    </source>
</evidence>
<feature type="disulfide bond" evidence="19">
    <location>
        <begin position="330"/>
        <end position="347"/>
    </location>
</feature>
<evidence type="ECO:0000256" key="6">
    <source>
        <dbReference type="ARBA" id="ARBA00022737"/>
    </source>
</evidence>
<dbReference type="CDD" id="cd00054">
    <property type="entry name" value="EGF_CA"/>
    <property type="match status" value="1"/>
</dbReference>
<evidence type="ECO:0000313" key="25">
    <source>
        <dbReference type="Ensembl" id="ENSPTEP00000002442.1"/>
    </source>
</evidence>
<dbReference type="AlphaFoldDB" id="A0A8C9GC03"/>
<feature type="disulfide bond" evidence="16">
    <location>
        <begin position="390"/>
        <end position="437"/>
    </location>
</feature>
<feature type="binding site" evidence="18">
    <location>
        <position position="211"/>
    </location>
    <ligand>
        <name>Ca(2+)</name>
        <dbReference type="ChEBI" id="CHEBI:29108"/>
        <label>1</label>
    </ligand>
</feature>
<evidence type="ECO:0000256" key="15">
    <source>
        <dbReference type="PIRSR" id="PIRSR001155-1"/>
    </source>
</evidence>
<feature type="binding site" evidence="18">
    <location>
        <position position="371"/>
    </location>
    <ligand>
        <name>Ca(2+)</name>
        <dbReference type="ChEBI" id="CHEBI:29108"/>
        <label>3</label>
    </ligand>
</feature>
<feature type="disulfide bond" evidence="16">
    <location>
        <begin position="417"/>
        <end position="450"/>
    </location>
</feature>
<feature type="disulfide bond" evidence="16">
    <location>
        <begin position="239"/>
        <end position="252"/>
    </location>
</feature>
<dbReference type="InterPro" id="IPR001881">
    <property type="entry name" value="EGF-like_Ca-bd_dom"/>
</dbReference>
<keyword evidence="8" id="KW-0720">Serine protease</keyword>
<feature type="binding site" evidence="18">
    <location>
        <position position="209"/>
    </location>
    <ligand>
        <name>Ca(2+)</name>
        <dbReference type="ChEBI" id="CHEBI:29108"/>
        <label>1</label>
    </ligand>
</feature>
<feature type="binding site" evidence="18">
    <location>
        <position position="322"/>
    </location>
    <ligand>
        <name>Ca(2+)</name>
        <dbReference type="ChEBI" id="CHEBI:29108"/>
        <label>3</label>
    </ligand>
</feature>
<dbReference type="PROSITE" id="PS01187">
    <property type="entry name" value="EGF_CA"/>
    <property type="match status" value="1"/>
</dbReference>
<evidence type="ECO:0000256" key="9">
    <source>
        <dbReference type="ARBA" id="ARBA00022837"/>
    </source>
</evidence>
<evidence type="ECO:0000256" key="7">
    <source>
        <dbReference type="ARBA" id="ARBA00022801"/>
    </source>
</evidence>
<keyword evidence="14 17" id="KW-0379">Hydroxylation</keyword>
<dbReference type="GO" id="GO:0006508">
    <property type="term" value="P:proteolysis"/>
    <property type="evidence" value="ECO:0007669"/>
    <property type="project" value="UniProtKB-KW"/>
</dbReference>
<dbReference type="Gene3D" id="2.10.25.10">
    <property type="entry name" value="Laminin"/>
    <property type="match status" value="1"/>
</dbReference>
<evidence type="ECO:0000256" key="21">
    <source>
        <dbReference type="SAM" id="MobiDB-lite"/>
    </source>
</evidence>
<accession>A0A8C9GC03</accession>
<feature type="binding site" evidence="18">
    <location>
        <position position="156"/>
    </location>
    <ligand>
        <name>Ca(2+)</name>
        <dbReference type="ChEBI" id="CHEBI:29108"/>
        <label>1</label>
    </ligand>
</feature>
<evidence type="ECO:0000313" key="26">
    <source>
        <dbReference type="Ensembl" id="ENSPTEP00000002763.1"/>
    </source>
</evidence>
<dbReference type="PANTHER" id="PTHR24255:SF18">
    <property type="entry name" value="COMPLEMENT C1S SUBCOMPONENT"/>
    <property type="match status" value="1"/>
</dbReference>
<feature type="binding site" evidence="18">
    <location>
        <position position="332"/>
    </location>
    <ligand>
        <name>Ca(2+)</name>
        <dbReference type="ChEBI" id="CHEBI:29108"/>
        <label>3</label>
    </ligand>
</feature>
<dbReference type="Gene3D" id="2.40.10.10">
    <property type="entry name" value="Trypsin-like serine proteases"/>
    <property type="match status" value="2"/>
</dbReference>
<dbReference type="SMART" id="SM00042">
    <property type="entry name" value="CUB"/>
    <property type="match status" value="2"/>
</dbReference>
<keyword evidence="18" id="KW-0479">Metal-binding</keyword>
<feature type="disulfide bond" evidence="16 19">
    <location>
        <begin position="271"/>
        <end position="298"/>
    </location>
</feature>
<keyword evidence="11" id="KW-0180">Complement pathway</keyword>
<dbReference type="FunFam" id="2.10.70.10:FF:000049">
    <property type="entry name" value="Complement C1s subcomponent"/>
    <property type="match status" value="1"/>
</dbReference>
<feature type="domain" description="Peptidase S1" evidence="23">
    <location>
        <begin position="534"/>
        <end position="776"/>
    </location>
</feature>
<dbReference type="InterPro" id="IPR024175">
    <property type="entry name" value="Pept_S1A_C1r/C1S/mannan-bd"/>
</dbReference>
<keyword evidence="13" id="KW-0325">Glycoprotein</keyword>
<dbReference type="PROSITE" id="PS50240">
    <property type="entry name" value="TRYPSIN_DOM"/>
    <property type="match status" value="1"/>
</dbReference>
<feature type="active site" description="Charge relay system" evidence="15">
    <location>
        <position position="571"/>
    </location>
</feature>
<keyword evidence="5" id="KW-0732">Signal</keyword>
<evidence type="ECO:0000256" key="10">
    <source>
        <dbReference type="ARBA" id="ARBA00022859"/>
    </source>
</evidence>
<feature type="disulfide bond" evidence="16">
    <location>
        <begin position="254"/>
        <end position="267"/>
    </location>
</feature>
<dbReference type="CDD" id="cd00033">
    <property type="entry name" value="CCP"/>
    <property type="match status" value="2"/>
</dbReference>
<comment type="PTM">
    <text evidence="17">The iron and 2-oxoglutarate dependent 3-hydroxylation of aspartate and asparagine is (R) stereospecific within EGF domains.</text>
</comment>
<feature type="domain" description="CUB" evidence="22">
    <location>
        <begin position="271"/>
        <end position="386"/>
    </location>
</feature>
<keyword evidence="4" id="KW-0645">Protease</keyword>
<feature type="active site" description="Charge relay system" evidence="15">
    <location>
        <position position="625"/>
    </location>
</feature>
<evidence type="ECO:0000256" key="8">
    <source>
        <dbReference type="ARBA" id="ARBA00022825"/>
    </source>
</evidence>
<feature type="binding site" evidence="18">
    <location>
        <position position="230"/>
    </location>
    <ligand>
        <name>Ca(2+)</name>
        <dbReference type="ChEBI" id="CHEBI:29108"/>
        <label>2</label>
    </ligand>
</feature>
<feature type="modified residue" description="(3R)-3-hydroxyasparagine" evidence="17">
    <location>
        <position position="245"/>
    </location>
</feature>
<feature type="domain" description="Sushi" evidence="24">
    <location>
        <begin position="388"/>
        <end position="452"/>
    </location>
</feature>
<feature type="disulfide bond" evidence="16">
    <location>
        <begin position="724"/>
        <end position="755"/>
    </location>
</feature>
<dbReference type="PRINTS" id="PR00722">
    <property type="entry name" value="CHYMOTRYPSIN"/>
</dbReference>
<dbReference type="PROSITE" id="PS50923">
    <property type="entry name" value="SUSHI"/>
    <property type="match status" value="2"/>
</dbReference>
<dbReference type="SMART" id="SM00179">
    <property type="entry name" value="EGF_CA"/>
    <property type="match status" value="1"/>
</dbReference>
<dbReference type="PIRSF" id="PIRSF001155">
    <property type="entry name" value="C1r_C1s_MASP"/>
    <property type="match status" value="1"/>
</dbReference>
<comment type="caution">
    <text evidence="20">Lacks conserved residue(s) required for the propagation of feature annotation.</text>
</comment>
<dbReference type="InterPro" id="IPR035976">
    <property type="entry name" value="Sushi/SCR/CCP_sf"/>
</dbReference>
<name>A0A8C9GC03_9PRIM</name>
<keyword evidence="9 18" id="KW-0106">Calcium</keyword>
<dbReference type="SUPFAM" id="SSF57535">
    <property type="entry name" value="Complement control module/SCR domain"/>
    <property type="match status" value="2"/>
</dbReference>
<dbReference type="FunFam" id="2.60.120.290:FF:000006">
    <property type="entry name" value="Mannan-binding lectin serine protease 1"/>
    <property type="match status" value="1"/>
</dbReference>
<dbReference type="SMART" id="SM00020">
    <property type="entry name" value="Tryp_SPc"/>
    <property type="match status" value="1"/>
</dbReference>
<feature type="binding site" evidence="18">
    <location>
        <position position="227"/>
    </location>
    <ligand>
        <name>Ca(2+)</name>
        <dbReference type="ChEBI" id="CHEBI:29108"/>
        <label>2</label>
    </ligand>
</feature>
<dbReference type="GO" id="GO:0006958">
    <property type="term" value="P:complement activation, classical pathway"/>
    <property type="evidence" value="ECO:0007669"/>
    <property type="project" value="UniProtKB-KW"/>
</dbReference>
<dbReference type="CDD" id="cd00190">
    <property type="entry name" value="Tryp_SPc"/>
    <property type="match status" value="1"/>
</dbReference>
<feature type="disulfide bond" evidence="16">
    <location>
        <begin position="161"/>
        <end position="179"/>
    </location>
</feature>
<evidence type="ECO:0000259" key="23">
    <source>
        <dbReference type="PROSITE" id="PS50240"/>
    </source>
</evidence>
<dbReference type="FunFam" id="2.10.25.10:FF:000059">
    <property type="entry name" value="Mannan-binding lectin serine protease 1"/>
    <property type="match status" value="1"/>
</dbReference>
<dbReference type="Pfam" id="PF00089">
    <property type="entry name" value="Trypsin"/>
    <property type="match status" value="1"/>
</dbReference>
<evidence type="ECO:0000256" key="11">
    <source>
        <dbReference type="ARBA" id="ARBA00022875"/>
    </source>
</evidence>
<keyword evidence="12 16" id="KW-1015">Disulfide bond</keyword>
<feature type="disulfide bond" evidence="16">
    <location>
        <begin position="482"/>
        <end position="517"/>
    </location>
</feature>
<evidence type="ECO:0000259" key="24">
    <source>
        <dbReference type="PROSITE" id="PS50923"/>
    </source>
</evidence>
<feature type="disulfide bond" evidence="16">
    <location>
        <begin position="691"/>
        <end position="714"/>
    </location>
</feature>
<evidence type="ECO:0000259" key="22">
    <source>
        <dbReference type="PROSITE" id="PS01180"/>
    </source>
</evidence>
<feature type="domain" description="Sushi" evidence="24">
    <location>
        <begin position="453"/>
        <end position="519"/>
    </location>
</feature>
<dbReference type="SUPFAM" id="SSF57196">
    <property type="entry name" value="EGF/Laminin"/>
    <property type="match status" value="1"/>
</dbReference>
<dbReference type="InterPro" id="IPR000152">
    <property type="entry name" value="EGF-type_Asp/Asn_hydroxyl_site"/>
</dbReference>
<dbReference type="Gene3D" id="2.10.70.10">
    <property type="entry name" value="Complement Module, domain 1"/>
    <property type="match status" value="2"/>
</dbReference>
<feature type="binding site" evidence="18">
    <location>
        <position position="164"/>
    </location>
    <ligand>
        <name>Ca(2+)</name>
        <dbReference type="ChEBI" id="CHEBI:29108"/>
        <label>1</label>
    </ligand>
</feature>
<evidence type="ECO:0000256" key="14">
    <source>
        <dbReference type="ARBA" id="ARBA00023278"/>
    </source>
</evidence>
<dbReference type="InterPro" id="IPR033116">
    <property type="entry name" value="TRYPSIN_SER"/>
</dbReference>
<dbReference type="GO" id="GO:0005509">
    <property type="term" value="F:calcium ion binding"/>
    <property type="evidence" value="ECO:0007669"/>
    <property type="project" value="InterPro"/>
</dbReference>
<dbReference type="SUPFAM" id="SSF49854">
    <property type="entry name" value="Spermadhesin, CUB domain"/>
    <property type="match status" value="2"/>
</dbReference>
<evidence type="ECO:0000256" key="13">
    <source>
        <dbReference type="ARBA" id="ARBA00023180"/>
    </source>
</evidence>
<dbReference type="Pfam" id="PF00084">
    <property type="entry name" value="Sushi"/>
    <property type="match status" value="2"/>
</dbReference>
<dbReference type="GO" id="GO:0004252">
    <property type="term" value="F:serine-type endopeptidase activity"/>
    <property type="evidence" value="ECO:0007669"/>
    <property type="project" value="InterPro"/>
</dbReference>
<dbReference type="FunFam" id="2.40.10.10:FF:000059">
    <property type="entry name" value="Complement C1s subcomponent"/>
    <property type="match status" value="1"/>
</dbReference>
<feature type="binding site" evidence="18">
    <location>
        <position position="249"/>
    </location>
    <ligand>
        <name>Ca(2+)</name>
        <dbReference type="ChEBI" id="CHEBI:29108"/>
        <label>2</label>
    </ligand>
</feature>
<evidence type="ECO:0000256" key="5">
    <source>
        <dbReference type="ARBA" id="ARBA00022729"/>
    </source>
</evidence>
<keyword evidence="6" id="KW-0677">Repeat</keyword>
<dbReference type="FunFam" id="2.40.10.10:FF:000067">
    <property type="entry name" value="Complement C1s subcomponent"/>
    <property type="match status" value="1"/>
</dbReference>
<proteinExistence type="predicted"/>
<dbReference type="InterPro" id="IPR018097">
    <property type="entry name" value="EGF_Ca-bd_CS"/>
</dbReference>
<dbReference type="Ensembl" id="ENSPTET00000004292.1">
    <property type="protein sequence ID" value="ENSPTEP00000002763.1"/>
    <property type="gene ID" value="ENSPTEG00000003190.1"/>
</dbReference>
<dbReference type="GO" id="GO:0045087">
    <property type="term" value="P:innate immune response"/>
    <property type="evidence" value="ECO:0007669"/>
    <property type="project" value="UniProtKB-KW"/>
</dbReference>
<dbReference type="Ensembl" id="ENSPTET00000003802.1">
    <property type="protein sequence ID" value="ENSPTEP00000002442.1"/>
    <property type="gene ID" value="ENSPTEG00000002796.1"/>
</dbReference>
<evidence type="ECO:0000256" key="2">
    <source>
        <dbReference type="ARBA" id="ARBA00022588"/>
    </source>
</evidence>
<keyword evidence="7" id="KW-0378">Hydrolase</keyword>
<dbReference type="PROSITE" id="PS01180">
    <property type="entry name" value="CUB"/>
    <property type="match status" value="2"/>
</dbReference>
<feature type="disulfide bond" description="Interchain (between heavy and light chains)" evidence="16">
    <location>
        <begin position="521"/>
        <end position="645"/>
    </location>
</feature>
<reference evidence="25" key="1">
    <citation type="submission" date="2025-05" db="UniProtKB">
        <authorList>
            <consortium name="Ensembl"/>
        </authorList>
    </citation>
    <scope>IDENTIFICATION</scope>
</reference>
<dbReference type="Proteomes" id="UP000694416">
    <property type="component" value="Unplaced"/>
</dbReference>
<feature type="active site" description="Charge relay system" evidence="15">
    <location>
        <position position="728"/>
    </location>
</feature>
<dbReference type="InterPro" id="IPR001254">
    <property type="entry name" value="Trypsin_dom"/>
</dbReference>
<evidence type="ECO:0000256" key="3">
    <source>
        <dbReference type="ARBA" id="ARBA00022659"/>
    </source>
</evidence>
<dbReference type="InterPro" id="IPR000859">
    <property type="entry name" value="CUB_dom"/>
</dbReference>
<evidence type="ECO:0000256" key="1">
    <source>
        <dbReference type="ARBA" id="ARBA00022536"/>
    </source>
</evidence>
<keyword evidence="27" id="KW-1185">Reference proteome</keyword>
<dbReference type="InterPro" id="IPR001314">
    <property type="entry name" value="Peptidase_S1A"/>
</dbReference>
<sequence>MSWSPKGASRPCAAVPGGRRGCPACPLAGDRGLTHLLLPASEGDTEPQVTPHHQRRCLCLSDKYSQAYHPLGSKVPRSRKPGPRDRQLTRADESPEMWCIILFSLLAWVYAEPTMYGEILSPNYPQAYPSEVEKSWDIEVPEGYGIHLYFTHLDIELSENCAYDSVQIMSGDIEEGRLCGQRTSNNPHSPIVEEFQVPYNKLQVIFKSDFSNEERFTGFAAYYVATDINECTDFVDAPCSHFCNNFIGGYFCSCPPEYFLHDDMKNCGVNCSGDVFTALIGEIASPNYPKPYPENSRCEYQIRLEEGFQVVVTVRREDFDVEPADSEGNCLDSLVFVAGDQQFGPYCGHGFPGPLNIETKSNALDIIFQTDLTGQNKGWKLRYHGDPIPCPKEETPTSVWEPAKAKYVFRDVVRITCLDGFEVVQGRVGATFFYSTCQSNGKWSNSKLKCQPVDCGIPESIENGKVEDPESTLFGSVTRYTCEEPYYYMENGGNGQYHCASNGSWVNEALSPELPKCVPVCGVPREPFEGKQRIIGGSDADIKNFPWQVFFDNPWAGGALIDEYWVLTAAHVVEGNQEPTMYVGSTSVQTSRLAKSKMLIPERVFIHPGWKLLEVPEARTNFDNDIALVQLKDPVKMGPTVAPICLPGTSSDYNLMDGDLGLISGWGRTEKRDRALRLKAATLPVAPLRKCREVKVEKPKADAGAYVFTPNMICAGGEKGMDSCKGDSGGAFAVQDPNDKTKFYVAGLVSWGPQCGTYGLYTRVQNYVDWIKKTMQENSTPSKD</sequence>
<dbReference type="Ensembl" id="ENSPTET00000004970.1">
    <property type="protein sequence ID" value="ENSPTEP00000003170.1"/>
    <property type="gene ID" value="ENSPTEG00000003718.1"/>
</dbReference>